<proteinExistence type="predicted"/>
<accession>A0A9D2LT67</accession>
<dbReference type="AlphaFoldDB" id="A0A9D2LT67"/>
<sequence>MNERIKKDAEAFISRIEKKEMILDQIHILSPVSEDNEFLRVLDIYPMTLVFPYIPKNIKKMRISSAMKRLVEKTGMIFLYEETVYFLDPAIFRSFWDLFGFSKEAIIGFADMDGIGTDLANQSGWRNLYFAQLFKNAENPVAYATVEQCGKYNIIHALHRSTLDLGVKAWDIADALEKEGAVTTKWEFTTRKVEIHVSMPLEISGWRQALVIRDSEIGAESLTFYAAWKKGDDDLLYMDLFRCRHRSKTNMEQILGDIHGLLKKSSTMPMPPIRLEDVAGKMKKTLGKKLFQKFTFYMSQISPIEDDILTRAAKFAGKIKLDDDQVRYRLALGELVSKEDKTC</sequence>
<evidence type="ECO:0000313" key="1">
    <source>
        <dbReference type="EMBL" id="HJB29151.1"/>
    </source>
</evidence>
<reference evidence="1" key="2">
    <citation type="submission" date="2021-04" db="EMBL/GenBank/DDBJ databases">
        <authorList>
            <person name="Gilroy R."/>
        </authorList>
    </citation>
    <scope>NUCLEOTIDE SEQUENCE</scope>
    <source>
        <strain evidence="1">ChiSjej1B19-5720</strain>
    </source>
</reference>
<dbReference type="Proteomes" id="UP000823842">
    <property type="component" value="Unassembled WGS sequence"/>
</dbReference>
<gene>
    <name evidence="1" type="ORF">IAA06_10230</name>
</gene>
<protein>
    <submittedName>
        <fullName evidence="1">Uncharacterized protein</fullName>
    </submittedName>
</protein>
<dbReference type="EMBL" id="DWYZ01000194">
    <property type="protein sequence ID" value="HJB29151.1"/>
    <property type="molecule type" value="Genomic_DNA"/>
</dbReference>
<organism evidence="1 2">
    <name type="scientific">Candidatus Blautia faecavium</name>
    <dbReference type="NCBI Taxonomy" id="2838487"/>
    <lineage>
        <taxon>Bacteria</taxon>
        <taxon>Bacillati</taxon>
        <taxon>Bacillota</taxon>
        <taxon>Clostridia</taxon>
        <taxon>Lachnospirales</taxon>
        <taxon>Lachnospiraceae</taxon>
        <taxon>Blautia</taxon>
    </lineage>
</organism>
<reference evidence="1" key="1">
    <citation type="journal article" date="2021" name="PeerJ">
        <title>Extensive microbial diversity within the chicken gut microbiome revealed by metagenomics and culture.</title>
        <authorList>
            <person name="Gilroy R."/>
            <person name="Ravi A."/>
            <person name="Getino M."/>
            <person name="Pursley I."/>
            <person name="Horton D.L."/>
            <person name="Alikhan N.F."/>
            <person name="Baker D."/>
            <person name="Gharbi K."/>
            <person name="Hall N."/>
            <person name="Watson M."/>
            <person name="Adriaenssens E.M."/>
            <person name="Foster-Nyarko E."/>
            <person name="Jarju S."/>
            <person name="Secka A."/>
            <person name="Antonio M."/>
            <person name="Oren A."/>
            <person name="Chaudhuri R.R."/>
            <person name="La Ragione R."/>
            <person name="Hildebrand F."/>
            <person name="Pallen M.J."/>
        </authorList>
    </citation>
    <scope>NUCLEOTIDE SEQUENCE</scope>
    <source>
        <strain evidence="1">ChiSjej1B19-5720</strain>
    </source>
</reference>
<evidence type="ECO:0000313" key="2">
    <source>
        <dbReference type="Proteomes" id="UP000823842"/>
    </source>
</evidence>
<name>A0A9D2LT67_9FIRM</name>
<comment type="caution">
    <text evidence="1">The sequence shown here is derived from an EMBL/GenBank/DDBJ whole genome shotgun (WGS) entry which is preliminary data.</text>
</comment>